<keyword evidence="9" id="KW-1185">Reference proteome</keyword>
<dbReference type="GO" id="GO:0043527">
    <property type="term" value="C:tRNA methyltransferase complex"/>
    <property type="evidence" value="ECO:0007669"/>
    <property type="project" value="TreeGrafter"/>
</dbReference>
<dbReference type="KEGG" id="ptaw:DW352_17610"/>
<dbReference type="RefSeq" id="WP_115692562.1">
    <property type="nucleotide sequence ID" value="NZ_CP031417.1"/>
</dbReference>
<comment type="pathway">
    <text evidence="7">tRNA modification; N(7)-methylguanine-tRNA biosynthesis.</text>
</comment>
<dbReference type="AlphaFoldDB" id="A0A345ZZ36"/>
<gene>
    <name evidence="7" type="primary">trmB</name>
    <name evidence="8" type="ORF">DW352_17610</name>
</gene>
<accession>A0A345ZZ36</accession>
<evidence type="ECO:0000313" key="8">
    <source>
        <dbReference type="EMBL" id="AXK82183.1"/>
    </source>
</evidence>
<evidence type="ECO:0000256" key="4">
    <source>
        <dbReference type="ARBA" id="ARBA00022679"/>
    </source>
</evidence>
<comment type="caution">
    <text evidence="7">Lacks conserved residue(s) required for the propagation of feature annotation.</text>
</comment>
<keyword evidence="4 7" id="KW-0808">Transferase</keyword>
<comment type="similarity">
    <text evidence="7">Belongs to the class I-like SAM-binding methyltransferase superfamily. TrmB family.</text>
</comment>
<dbReference type="PANTHER" id="PTHR23417">
    <property type="entry name" value="3-DEOXY-D-MANNO-OCTULOSONIC-ACID TRANSFERASE/TRNA GUANINE-N 7 - -METHYLTRANSFERASE"/>
    <property type="match status" value="1"/>
</dbReference>
<dbReference type="InterPro" id="IPR055361">
    <property type="entry name" value="tRNA_methyltr_TrmB_bact"/>
</dbReference>
<keyword evidence="5 7" id="KW-0949">S-adenosyl-L-methionine</keyword>
<feature type="binding site" evidence="7">
    <location>
        <position position="63"/>
    </location>
    <ligand>
        <name>S-adenosyl-L-methionine</name>
        <dbReference type="ChEBI" id="CHEBI:59789"/>
    </ligand>
</feature>
<feature type="binding site" evidence="7">
    <location>
        <position position="137"/>
    </location>
    <ligand>
        <name>S-adenosyl-L-methionine</name>
        <dbReference type="ChEBI" id="CHEBI:59789"/>
    </ligand>
</feature>
<evidence type="ECO:0000256" key="2">
    <source>
        <dbReference type="ARBA" id="ARBA00003015"/>
    </source>
</evidence>
<evidence type="ECO:0000256" key="1">
    <source>
        <dbReference type="ARBA" id="ARBA00000142"/>
    </source>
</evidence>
<dbReference type="Pfam" id="PF02390">
    <property type="entry name" value="Methyltransf_4"/>
    <property type="match status" value="1"/>
</dbReference>
<proteinExistence type="inferred from homology"/>
<sequence>MSEDPNETSQRAFFGRRKGHALKPRQAALFETLLPTIGLDLGKPAPADLRALFPRVVDEVRLEIGFGGAEHLIAQAEANPNVGYIGTDAFLNGVAKALVAIDERKLTNILLYFGDASALLDWLPVAALTRIDLLYPDPWPKKRHWKRRFVQDESLKRLARIVKDGGEFRFATDIPSYADYVLMRILRSRDFTWTAERADDWRKPWAGFVRTRYEAKAIREGRTPAYFIFRRS</sequence>
<evidence type="ECO:0000256" key="3">
    <source>
        <dbReference type="ARBA" id="ARBA00022603"/>
    </source>
</evidence>
<organism evidence="8 9">
    <name type="scientific">Pseudolabrys taiwanensis</name>
    <dbReference type="NCBI Taxonomy" id="331696"/>
    <lineage>
        <taxon>Bacteria</taxon>
        <taxon>Pseudomonadati</taxon>
        <taxon>Pseudomonadota</taxon>
        <taxon>Alphaproteobacteria</taxon>
        <taxon>Hyphomicrobiales</taxon>
        <taxon>Xanthobacteraceae</taxon>
        <taxon>Pseudolabrys</taxon>
    </lineage>
</organism>
<feature type="binding site" evidence="7">
    <location>
        <begin position="211"/>
        <end position="214"/>
    </location>
    <ligand>
        <name>substrate</name>
    </ligand>
</feature>
<dbReference type="EC" id="2.1.1.33" evidence="7"/>
<feature type="binding site" evidence="7">
    <location>
        <position position="115"/>
    </location>
    <ligand>
        <name>S-adenosyl-L-methionine</name>
        <dbReference type="ChEBI" id="CHEBI:59789"/>
    </ligand>
</feature>
<feature type="binding site" evidence="7">
    <location>
        <position position="173"/>
    </location>
    <ligand>
        <name>substrate</name>
    </ligand>
</feature>
<evidence type="ECO:0000256" key="6">
    <source>
        <dbReference type="ARBA" id="ARBA00022694"/>
    </source>
</evidence>
<comment type="catalytic activity">
    <reaction evidence="1 7">
        <text>guanosine(46) in tRNA + S-adenosyl-L-methionine = N(7)-methylguanosine(46) in tRNA + S-adenosyl-L-homocysteine</text>
        <dbReference type="Rhea" id="RHEA:42708"/>
        <dbReference type="Rhea" id="RHEA-COMP:10188"/>
        <dbReference type="Rhea" id="RHEA-COMP:10189"/>
        <dbReference type="ChEBI" id="CHEBI:57856"/>
        <dbReference type="ChEBI" id="CHEBI:59789"/>
        <dbReference type="ChEBI" id="CHEBI:74269"/>
        <dbReference type="ChEBI" id="CHEBI:74480"/>
        <dbReference type="EC" id="2.1.1.33"/>
    </reaction>
</comment>
<dbReference type="Gene3D" id="3.40.50.150">
    <property type="entry name" value="Vaccinia Virus protein VP39"/>
    <property type="match status" value="1"/>
</dbReference>
<dbReference type="OrthoDB" id="9802090at2"/>
<keyword evidence="6 7" id="KW-0819">tRNA processing</keyword>
<dbReference type="EMBL" id="CP031417">
    <property type="protein sequence ID" value="AXK82183.1"/>
    <property type="molecule type" value="Genomic_DNA"/>
</dbReference>
<dbReference type="Proteomes" id="UP000254889">
    <property type="component" value="Chromosome"/>
</dbReference>
<dbReference type="InterPro" id="IPR029063">
    <property type="entry name" value="SAM-dependent_MTases_sf"/>
</dbReference>
<feature type="binding site" evidence="7">
    <location>
        <position position="141"/>
    </location>
    <ligand>
        <name>substrate</name>
    </ligand>
</feature>
<name>A0A345ZZ36_9HYPH</name>
<evidence type="ECO:0000313" key="9">
    <source>
        <dbReference type="Proteomes" id="UP000254889"/>
    </source>
</evidence>
<feature type="binding site" evidence="7">
    <location>
        <position position="88"/>
    </location>
    <ligand>
        <name>S-adenosyl-L-methionine</name>
        <dbReference type="ChEBI" id="CHEBI:59789"/>
    </ligand>
</feature>
<dbReference type="UniPathway" id="UPA00989"/>
<evidence type="ECO:0000256" key="5">
    <source>
        <dbReference type="ARBA" id="ARBA00022691"/>
    </source>
</evidence>
<protein>
    <recommendedName>
        <fullName evidence="7">tRNA (guanine-N(7)-)-methyltransferase</fullName>
        <ecNumber evidence="7">2.1.1.33</ecNumber>
    </recommendedName>
    <alternativeName>
        <fullName evidence="7">tRNA (guanine(46)-N(7))-methyltransferase</fullName>
    </alternativeName>
    <alternativeName>
        <fullName evidence="7">tRNA(m7G46)-methyltransferase</fullName>
    </alternativeName>
</protein>
<dbReference type="GO" id="GO:0008176">
    <property type="term" value="F:tRNA (guanine(46)-N7)-methyltransferase activity"/>
    <property type="evidence" value="ECO:0007669"/>
    <property type="project" value="UniProtKB-UniRule"/>
</dbReference>
<dbReference type="HAMAP" id="MF_01057">
    <property type="entry name" value="tRNA_methyltr_TrmB"/>
    <property type="match status" value="1"/>
</dbReference>
<dbReference type="PROSITE" id="PS51625">
    <property type="entry name" value="SAM_MT_TRMB"/>
    <property type="match status" value="1"/>
</dbReference>
<dbReference type="SUPFAM" id="SSF53335">
    <property type="entry name" value="S-adenosyl-L-methionine-dependent methyltransferases"/>
    <property type="match status" value="1"/>
</dbReference>
<dbReference type="PANTHER" id="PTHR23417:SF14">
    <property type="entry name" value="PENTACOTRIPEPTIDE-REPEAT REGION OF PRORP DOMAIN-CONTAINING PROTEIN"/>
    <property type="match status" value="1"/>
</dbReference>
<evidence type="ECO:0000256" key="7">
    <source>
        <dbReference type="HAMAP-Rule" id="MF_01057"/>
    </source>
</evidence>
<comment type="function">
    <text evidence="2 7">Catalyzes the formation of N(7)-methylguanine at position 46 (m7G46) in tRNA.</text>
</comment>
<keyword evidence="3 7" id="KW-0489">Methyltransferase</keyword>
<dbReference type="InterPro" id="IPR003358">
    <property type="entry name" value="tRNA_(Gua-N-7)_MeTrfase_Trmb"/>
</dbReference>
<reference evidence="8 9" key="1">
    <citation type="submission" date="2018-07" db="EMBL/GenBank/DDBJ databases">
        <authorList>
            <person name="Quirk P.G."/>
            <person name="Krulwich T.A."/>
        </authorList>
    </citation>
    <scope>NUCLEOTIDE SEQUENCE [LARGE SCALE GENOMIC DNA]</scope>
    <source>
        <strain evidence="8 9">CC-BB4</strain>
    </source>
</reference>